<dbReference type="AlphaFoldDB" id="A0A0G9HBC4"/>
<dbReference type="Proteomes" id="UP000182987">
    <property type="component" value="Chromosome"/>
</dbReference>
<protein>
    <submittedName>
        <fullName evidence="1">Uncharacterized protein</fullName>
    </submittedName>
</protein>
<dbReference type="RefSeq" id="WP_046968986.1">
    <property type="nucleotide sequence ID" value="NZ_CP017480.1"/>
</dbReference>
<reference evidence="2" key="1">
    <citation type="submission" date="2016-09" db="EMBL/GenBank/DDBJ databases">
        <authorList>
            <person name="Lysoe E."/>
        </authorList>
    </citation>
    <scope>NUCLEOTIDE SEQUENCE [LARGE SCALE GENOMIC DNA]</scope>
    <source>
        <strain evidence="2">LJ96T</strain>
    </source>
</reference>
<organism evidence="1 2">
    <name type="scientific">Luteibacter rhizovicinus DSM 16549</name>
    <dbReference type="NCBI Taxonomy" id="1440763"/>
    <lineage>
        <taxon>Bacteria</taxon>
        <taxon>Pseudomonadati</taxon>
        <taxon>Pseudomonadota</taxon>
        <taxon>Gammaproteobacteria</taxon>
        <taxon>Lysobacterales</taxon>
        <taxon>Rhodanobacteraceae</taxon>
        <taxon>Luteibacter</taxon>
    </lineage>
</organism>
<gene>
    <name evidence="1" type="ORF">BJI69_03165</name>
</gene>
<dbReference type="KEGG" id="lrz:BJI69_03165"/>
<evidence type="ECO:0000313" key="1">
    <source>
        <dbReference type="EMBL" id="APG03003.1"/>
    </source>
</evidence>
<dbReference type="OrthoDB" id="5959629at2"/>
<keyword evidence="2" id="KW-1185">Reference proteome</keyword>
<sequence>MQVTLPASITNPRNASVVTRKEAAAPVSVVQPTVGPTKGLDLSHITPRSLHAYIDERVMSGEIDDTEMLYCSSLFCSIPDEWYSECPDMPVDVTSRVKSFADFTRAHGLTSDTTFYEGMLAWMKMSEEKSVHISVVA</sequence>
<dbReference type="PATRIC" id="fig|1440763.5.peg.3567"/>
<dbReference type="STRING" id="1440763.BJI69_03165"/>
<proteinExistence type="predicted"/>
<dbReference type="EMBL" id="CP017480">
    <property type="protein sequence ID" value="APG03003.1"/>
    <property type="molecule type" value="Genomic_DNA"/>
</dbReference>
<evidence type="ECO:0000313" key="2">
    <source>
        <dbReference type="Proteomes" id="UP000182987"/>
    </source>
</evidence>
<name>A0A0G9HBC4_9GAMM</name>
<accession>A0A0G9HBC4</accession>